<dbReference type="RefSeq" id="WP_395416790.1">
    <property type="nucleotide sequence ID" value="NZ_JBIPKE010000014.1"/>
</dbReference>
<evidence type="ECO:0000313" key="3">
    <source>
        <dbReference type="Proteomes" id="UP001610063"/>
    </source>
</evidence>
<comment type="caution">
    <text evidence="2">The sequence shown here is derived from an EMBL/GenBank/DDBJ whole genome shotgun (WGS) entry which is preliminary data.</text>
</comment>
<protein>
    <submittedName>
        <fullName evidence="2">Uncharacterized protein</fullName>
    </submittedName>
</protein>
<dbReference type="PROSITE" id="PS51257">
    <property type="entry name" value="PROKAR_LIPOPROTEIN"/>
    <property type="match status" value="1"/>
</dbReference>
<gene>
    <name evidence="2" type="ORF">ACHKAR_07285</name>
</gene>
<dbReference type="InterPro" id="IPR011050">
    <property type="entry name" value="Pectin_lyase_fold/virulence"/>
</dbReference>
<feature type="chain" id="PRO_5045891693" evidence="1">
    <location>
        <begin position="22"/>
        <end position="513"/>
    </location>
</feature>
<sequence length="513" mass="52049">MKKLLAIAFMLSGLMFITSCTEDTVDPDNGVTISGLTAAVSIENLGTYGPVTVTFEGADGLASVSLTKDGAVYGDTTFTGAPTTASLEFGYTATEADEDANIVFVFTATDADGDVESSTVVISVGEATPPRETIVLSGVIDEDMTLTPDGFYELAGRVIVTGGATLTIEPGTIIKGRLGEGSNASVLMIARDGMIDAEGTAEKPIIFTSVNDNIALGALSGTNLTATDNQLWGGVVILGNAPISVEAGTSAQIEGVPASEPLGQYGGDNATHSSGTFKYVSLRHGGTTIDPVAGNDINGLTLGGVGSGTVISNIEVFANYDDGIEFFGGSVNVTNVLVYTVGDDGLDVDQAYSGTIDNFLVYTSTAASSDEGLEIDGPEGSENATGKFSIKNGTITSVDGGGSGADFKSKAQGSVTNVKWANFTGGSTVKIRASFNADCTVKTDAMSHLTAGDLSFTTVEFAAIKVYSDQDCATELAAAQASAEASVTIGTATGVSDATVFASWTAAAQAGLL</sequence>
<dbReference type="SUPFAM" id="SSF51126">
    <property type="entry name" value="Pectin lyase-like"/>
    <property type="match status" value="1"/>
</dbReference>
<dbReference type="PANTHER" id="PTHR41339">
    <property type="entry name" value="LIPL48"/>
    <property type="match status" value="1"/>
</dbReference>
<dbReference type="EMBL" id="JBIPKE010000014">
    <property type="protein sequence ID" value="MFH6983235.1"/>
    <property type="molecule type" value="Genomic_DNA"/>
</dbReference>
<keyword evidence="1" id="KW-0732">Signal</keyword>
<reference evidence="2 3" key="1">
    <citation type="journal article" date="2013" name="Int. J. Syst. Evol. Microbiol.">
        <title>Marinoscillum luteum sp. nov., isolated from marine sediment.</title>
        <authorList>
            <person name="Cha I.T."/>
            <person name="Park S.J."/>
            <person name="Kim S.J."/>
            <person name="Kim J.G."/>
            <person name="Jung M.Y."/>
            <person name="Shin K.S."/>
            <person name="Kwon K.K."/>
            <person name="Yang S.H."/>
            <person name="Seo Y.S."/>
            <person name="Rhee S.K."/>
        </authorList>
    </citation>
    <scope>NUCLEOTIDE SEQUENCE [LARGE SCALE GENOMIC DNA]</scope>
    <source>
        <strain evidence="2 3">KCTC 23939</strain>
    </source>
</reference>
<dbReference type="PANTHER" id="PTHR41339:SF1">
    <property type="entry name" value="SECRETED PROTEIN"/>
    <property type="match status" value="1"/>
</dbReference>
<accession>A0ABW7N726</accession>
<evidence type="ECO:0000313" key="2">
    <source>
        <dbReference type="EMBL" id="MFH6983235.1"/>
    </source>
</evidence>
<keyword evidence="3" id="KW-1185">Reference proteome</keyword>
<feature type="signal peptide" evidence="1">
    <location>
        <begin position="1"/>
        <end position="21"/>
    </location>
</feature>
<proteinExistence type="predicted"/>
<evidence type="ECO:0000256" key="1">
    <source>
        <dbReference type="SAM" id="SignalP"/>
    </source>
</evidence>
<name>A0ABW7N726_9BACT</name>
<organism evidence="2 3">
    <name type="scientific">Marinoscillum luteum</name>
    <dbReference type="NCBI Taxonomy" id="861051"/>
    <lineage>
        <taxon>Bacteria</taxon>
        <taxon>Pseudomonadati</taxon>
        <taxon>Bacteroidota</taxon>
        <taxon>Cytophagia</taxon>
        <taxon>Cytophagales</taxon>
        <taxon>Reichenbachiellaceae</taxon>
        <taxon>Marinoscillum</taxon>
    </lineage>
</organism>
<dbReference type="Proteomes" id="UP001610063">
    <property type="component" value="Unassembled WGS sequence"/>
</dbReference>